<dbReference type="SUPFAM" id="SSF51316">
    <property type="entry name" value="Mss4-like"/>
    <property type="match status" value="1"/>
</dbReference>
<evidence type="ECO:0000313" key="6">
    <source>
        <dbReference type="EMBL" id="MDX8538583.1"/>
    </source>
</evidence>
<evidence type="ECO:0000256" key="3">
    <source>
        <dbReference type="ARBA" id="ARBA00022833"/>
    </source>
</evidence>
<keyword evidence="2" id="KW-0479">Metal-binding</keyword>
<evidence type="ECO:0000256" key="4">
    <source>
        <dbReference type="ARBA" id="ARBA00023239"/>
    </source>
</evidence>
<dbReference type="Gene3D" id="3.90.1590.10">
    <property type="entry name" value="glutathione-dependent formaldehyde- activating enzyme (gfa)"/>
    <property type="match status" value="1"/>
</dbReference>
<organism evidence="6 7">
    <name type="scientific">Mesorhizobium abyssinicae</name>
    <dbReference type="NCBI Taxonomy" id="1209958"/>
    <lineage>
        <taxon>Bacteria</taxon>
        <taxon>Pseudomonadati</taxon>
        <taxon>Pseudomonadota</taxon>
        <taxon>Alphaproteobacteria</taxon>
        <taxon>Hyphomicrobiales</taxon>
        <taxon>Phyllobacteriaceae</taxon>
        <taxon>Mesorhizobium</taxon>
    </lineage>
</organism>
<proteinExistence type="inferred from homology"/>
<dbReference type="InterPro" id="IPR006913">
    <property type="entry name" value="CENP-V/GFA"/>
</dbReference>
<feature type="domain" description="CENP-V/GFA" evidence="5">
    <location>
        <begin position="15"/>
        <end position="118"/>
    </location>
</feature>
<dbReference type="RefSeq" id="WP_127308755.1">
    <property type="nucleotide sequence ID" value="NZ_JAVIIP010000006.1"/>
</dbReference>
<name>A0ABU5AMW3_9HYPH</name>
<evidence type="ECO:0000313" key="7">
    <source>
        <dbReference type="Proteomes" id="UP001276564"/>
    </source>
</evidence>
<dbReference type="PANTHER" id="PTHR33337:SF40">
    <property type="entry name" value="CENP-V_GFA DOMAIN-CONTAINING PROTEIN-RELATED"/>
    <property type="match status" value="1"/>
</dbReference>
<keyword evidence="4" id="KW-0456">Lyase</keyword>
<gene>
    <name evidence="6" type="ORF">RFM23_13255</name>
</gene>
<evidence type="ECO:0000256" key="1">
    <source>
        <dbReference type="ARBA" id="ARBA00005495"/>
    </source>
</evidence>
<accession>A0ABU5AMW3</accession>
<dbReference type="InterPro" id="IPR011057">
    <property type="entry name" value="Mss4-like_sf"/>
</dbReference>
<comment type="caution">
    <text evidence="6">The sequence shown here is derived from an EMBL/GenBank/DDBJ whole genome shotgun (WGS) entry which is preliminary data.</text>
</comment>
<sequence length="143" mass="15595">MDTVEIASRTAAVERTGGCLCGSIRYRVTGDPRVHYCHCDMCRRATGSAFAVLAWTSSSNLSWLSEEPAYRTSSPIARRGFCGACGSPLTLSYAAAEGEVALHVGTFDNPEGLEPQYNYGSSQRLAWVCCGVDLPHHDTEERW</sequence>
<protein>
    <submittedName>
        <fullName evidence="6">GFA family protein</fullName>
    </submittedName>
</protein>
<dbReference type="EMBL" id="JAVIIP010000006">
    <property type="protein sequence ID" value="MDX8538583.1"/>
    <property type="molecule type" value="Genomic_DNA"/>
</dbReference>
<keyword evidence="3" id="KW-0862">Zinc</keyword>
<dbReference type="PANTHER" id="PTHR33337">
    <property type="entry name" value="GFA DOMAIN-CONTAINING PROTEIN"/>
    <property type="match status" value="1"/>
</dbReference>
<dbReference type="Proteomes" id="UP001276564">
    <property type="component" value="Unassembled WGS sequence"/>
</dbReference>
<keyword evidence="7" id="KW-1185">Reference proteome</keyword>
<comment type="similarity">
    <text evidence="1">Belongs to the Gfa family.</text>
</comment>
<dbReference type="PROSITE" id="PS51891">
    <property type="entry name" value="CENP_V_GFA"/>
    <property type="match status" value="1"/>
</dbReference>
<evidence type="ECO:0000256" key="2">
    <source>
        <dbReference type="ARBA" id="ARBA00022723"/>
    </source>
</evidence>
<evidence type="ECO:0000259" key="5">
    <source>
        <dbReference type="PROSITE" id="PS51891"/>
    </source>
</evidence>
<reference evidence="6 7" key="1">
    <citation type="submission" date="2023-08" db="EMBL/GenBank/DDBJ databases">
        <title>Implementing the SeqCode for naming new Mesorhizobium species isolated from Vachellia karroo root nodules.</title>
        <authorList>
            <person name="Van Lill M."/>
        </authorList>
    </citation>
    <scope>NUCLEOTIDE SEQUENCE [LARGE SCALE GENOMIC DNA]</scope>
    <source>
        <strain evidence="6 7">VK4B</strain>
    </source>
</reference>
<dbReference type="Pfam" id="PF04828">
    <property type="entry name" value="GFA"/>
    <property type="match status" value="1"/>
</dbReference>